<evidence type="ECO:0000256" key="9">
    <source>
        <dbReference type="ARBA" id="ARBA00022990"/>
    </source>
</evidence>
<evidence type="ECO:0000313" key="15">
    <source>
        <dbReference type="Proteomes" id="UP000410492"/>
    </source>
</evidence>
<keyword evidence="10" id="KW-0539">Nucleus</keyword>
<feature type="compositionally biased region" description="Polar residues" evidence="12">
    <location>
        <begin position="503"/>
        <end position="515"/>
    </location>
</feature>
<feature type="region of interest" description="Disordered" evidence="12">
    <location>
        <begin position="39"/>
        <end position="356"/>
    </location>
</feature>
<feature type="compositionally biased region" description="Basic and acidic residues" evidence="12">
    <location>
        <begin position="298"/>
        <end position="312"/>
    </location>
</feature>
<feature type="compositionally biased region" description="Basic and acidic residues" evidence="12">
    <location>
        <begin position="225"/>
        <end position="234"/>
    </location>
</feature>
<feature type="domain" description="MYST-type HAT" evidence="13">
    <location>
        <begin position="638"/>
        <end position="856"/>
    </location>
</feature>
<keyword evidence="15" id="KW-1185">Reference proteome</keyword>
<sequence length="856" mass="92233">MCLLSCGGGCARNFHLICLDPPVERKPKKPWRCRTCCSVPETASPSKGADKEAAGAAASNKQASAVGGPKDTAGAMPGGGATPNGVRRKAQAVAEKKPPTAGAGEKTPASRGKRAGTKEPATPATPVPTPATPVTPAPAPVTPSTPTPAATPAATPVATPVAATPVATPQSAAKTTPHQRKSARSVPATPAEPATPEPAARPLVGTTSQDKITSHSHTDPNPTSERVESHDKMSKEKRKFFKGSVFNAGKKKAEKTPKTRGKKSQEPPPKKQAVTAAKKNGKIATPKVQTRTTVKKQPPKEEETREAEKSSSEESSSSSSCSSDSDTDSSVDNSDSRTSMRNIRIPQIFSATGVEKKETFGSISGMEVDKDKPWGFAAAAAEAGKKEEPSENLFIAAMKEEGLLKEDKNETSKEKTSKFSSGIGQLKGLFDGLSHFFTAPSESRASRSTPNYNPNRRKTKKDETKAEEDAPAPKEAVKTAPLPPPPPLPPAVPEEPKPVATDLSPSNLVKTAVSSKQHEKKKQIKSETPGGGACVEKTTAPATEGAAAAAASAKKRGATAAAPFASTMPPPPPPPVQPFYNNQMGEFKIPHQLPPGVNQKDVELFKETREKAAAATAALITVPVPEHVPLSPSLLMAAQGRCPAAIEFGKYEIDTWYSSPFPQEYARLPKLFLCEFCLKYTKSKAVLERHQDKCTWRHPPATEIYRCKDLSVFEVDGNVNKIYCQNLCLLAKLFLDHKTLYYDVEPFLFYVLTKNDKKGCHLVGYFSKEKHCVQKYNVSCIMTMPQYQRQGFGRFLIEFSYLLSKEEGQPGTPEKPLSDLGKVSYYAYWKSVVLEYLHVHREEKLKLTDISKETGI</sequence>
<comment type="similarity">
    <text evidence="2">Belongs to the MYST (SAS/MOZ) family.</text>
</comment>
<dbReference type="InterPro" id="IPR002717">
    <property type="entry name" value="HAT_MYST-type"/>
</dbReference>
<evidence type="ECO:0000256" key="5">
    <source>
        <dbReference type="ARBA" id="ARBA00022723"/>
    </source>
</evidence>
<keyword evidence="8" id="KW-0156">Chromatin regulator</keyword>
<dbReference type="FunFam" id="3.40.630.30:FF:000001">
    <property type="entry name" value="Histone acetyltransferase"/>
    <property type="match status" value="1"/>
</dbReference>
<dbReference type="FunFam" id="3.30.60.60:FF:000002">
    <property type="entry name" value="Histone acetyltransferase"/>
    <property type="match status" value="1"/>
</dbReference>
<evidence type="ECO:0000256" key="7">
    <source>
        <dbReference type="ARBA" id="ARBA00022833"/>
    </source>
</evidence>
<dbReference type="InterPro" id="IPR013083">
    <property type="entry name" value="Znf_RING/FYVE/PHD"/>
</dbReference>
<dbReference type="GO" id="GO:0070776">
    <property type="term" value="C:MOZ/MORF histone acetyltransferase complex"/>
    <property type="evidence" value="ECO:0007669"/>
    <property type="project" value="TreeGrafter"/>
</dbReference>
<dbReference type="InterPro" id="IPR016181">
    <property type="entry name" value="Acyl_CoA_acyltransferase"/>
</dbReference>
<accession>A0A653CVA1</accession>
<dbReference type="GO" id="GO:0006357">
    <property type="term" value="P:regulation of transcription by RNA polymerase II"/>
    <property type="evidence" value="ECO:0007669"/>
    <property type="project" value="TreeGrafter"/>
</dbReference>
<dbReference type="Gene3D" id="3.40.630.30">
    <property type="match status" value="1"/>
</dbReference>
<keyword evidence="5" id="KW-0479">Metal-binding</keyword>
<feature type="compositionally biased region" description="Polar residues" evidence="12">
    <location>
        <begin position="440"/>
        <end position="454"/>
    </location>
</feature>
<evidence type="ECO:0000256" key="2">
    <source>
        <dbReference type="ARBA" id="ARBA00010107"/>
    </source>
</evidence>
<evidence type="ECO:0000313" key="14">
    <source>
        <dbReference type="EMBL" id="VEN51851.1"/>
    </source>
</evidence>
<dbReference type="GO" id="GO:0008270">
    <property type="term" value="F:zinc ion binding"/>
    <property type="evidence" value="ECO:0007669"/>
    <property type="project" value="UniProtKB-KW"/>
</dbReference>
<feature type="compositionally biased region" description="Pro residues" evidence="12">
    <location>
        <begin position="481"/>
        <end position="493"/>
    </location>
</feature>
<dbReference type="SUPFAM" id="SSF55729">
    <property type="entry name" value="Acyl-CoA N-acyltransferases (Nat)"/>
    <property type="match status" value="1"/>
</dbReference>
<feature type="compositionally biased region" description="Low complexity" evidence="12">
    <location>
        <begin position="187"/>
        <end position="200"/>
    </location>
</feature>
<feature type="region of interest" description="Disordered" evidence="12">
    <location>
        <begin position="437"/>
        <end position="537"/>
    </location>
</feature>
<feature type="compositionally biased region" description="Low complexity" evidence="12">
    <location>
        <begin position="54"/>
        <end position="75"/>
    </location>
</feature>
<keyword evidence="9" id="KW-0007">Acetylation</keyword>
<dbReference type="PROSITE" id="PS51726">
    <property type="entry name" value="MYST_HAT"/>
    <property type="match status" value="1"/>
</dbReference>
<dbReference type="PANTHER" id="PTHR10615">
    <property type="entry name" value="HISTONE ACETYLTRANSFERASE"/>
    <property type="match status" value="1"/>
</dbReference>
<keyword evidence="7" id="KW-0862">Zinc</keyword>
<feature type="compositionally biased region" description="Pro residues" evidence="12">
    <location>
        <begin position="123"/>
        <end position="146"/>
    </location>
</feature>
<evidence type="ECO:0000256" key="3">
    <source>
        <dbReference type="ARBA" id="ARBA00013184"/>
    </source>
</evidence>
<evidence type="ECO:0000256" key="11">
    <source>
        <dbReference type="PIRSR" id="PIRSR602717-51"/>
    </source>
</evidence>
<evidence type="ECO:0000256" key="4">
    <source>
        <dbReference type="ARBA" id="ARBA00022679"/>
    </source>
</evidence>
<dbReference type="CDD" id="cd04301">
    <property type="entry name" value="NAT_SF"/>
    <property type="match status" value="1"/>
</dbReference>
<organism evidence="14 15">
    <name type="scientific">Callosobruchus maculatus</name>
    <name type="common">Southern cowpea weevil</name>
    <name type="synonym">Pulse bruchid</name>
    <dbReference type="NCBI Taxonomy" id="64391"/>
    <lineage>
        <taxon>Eukaryota</taxon>
        <taxon>Metazoa</taxon>
        <taxon>Ecdysozoa</taxon>
        <taxon>Arthropoda</taxon>
        <taxon>Hexapoda</taxon>
        <taxon>Insecta</taxon>
        <taxon>Pterygota</taxon>
        <taxon>Neoptera</taxon>
        <taxon>Endopterygota</taxon>
        <taxon>Coleoptera</taxon>
        <taxon>Polyphaga</taxon>
        <taxon>Cucujiformia</taxon>
        <taxon>Chrysomeloidea</taxon>
        <taxon>Chrysomelidae</taxon>
        <taxon>Bruchinae</taxon>
        <taxon>Bruchini</taxon>
        <taxon>Callosobruchus</taxon>
    </lineage>
</organism>
<feature type="compositionally biased region" description="Low complexity" evidence="12">
    <location>
        <begin position="147"/>
        <end position="169"/>
    </location>
</feature>
<reference evidence="14 15" key="1">
    <citation type="submission" date="2019-01" db="EMBL/GenBank/DDBJ databases">
        <authorList>
            <person name="Sayadi A."/>
        </authorList>
    </citation>
    <scope>NUCLEOTIDE SEQUENCE [LARGE SCALE GENOMIC DNA]</scope>
</reference>
<feature type="compositionally biased region" description="Basic and acidic residues" evidence="12">
    <location>
        <begin position="460"/>
        <end position="477"/>
    </location>
</feature>
<dbReference type="EMBL" id="CAACVG010009037">
    <property type="protein sequence ID" value="VEN51851.1"/>
    <property type="molecule type" value="Genomic_DNA"/>
</dbReference>
<evidence type="ECO:0000256" key="12">
    <source>
        <dbReference type="SAM" id="MobiDB-lite"/>
    </source>
</evidence>
<dbReference type="InterPro" id="IPR011011">
    <property type="entry name" value="Znf_FYVE_PHD"/>
</dbReference>
<dbReference type="SUPFAM" id="SSF57903">
    <property type="entry name" value="FYVE/PHD zinc finger"/>
    <property type="match status" value="1"/>
</dbReference>
<dbReference type="Pfam" id="PF01853">
    <property type="entry name" value="MOZ_SAS"/>
    <property type="match status" value="1"/>
</dbReference>
<dbReference type="InterPro" id="IPR040706">
    <property type="entry name" value="Zf-MYST"/>
</dbReference>
<dbReference type="OrthoDB" id="787137at2759"/>
<comment type="subcellular location">
    <subcellularLocation>
        <location evidence="1">Nucleus</location>
    </subcellularLocation>
</comment>
<evidence type="ECO:0000256" key="10">
    <source>
        <dbReference type="ARBA" id="ARBA00023242"/>
    </source>
</evidence>
<dbReference type="GO" id="GO:0005634">
    <property type="term" value="C:nucleus"/>
    <property type="evidence" value="ECO:0007669"/>
    <property type="project" value="UniProtKB-SubCell"/>
</dbReference>
<dbReference type="Gene3D" id="1.10.10.10">
    <property type="entry name" value="Winged helix-like DNA-binding domain superfamily/Winged helix DNA-binding domain"/>
    <property type="match status" value="1"/>
</dbReference>
<evidence type="ECO:0000256" key="8">
    <source>
        <dbReference type="ARBA" id="ARBA00022853"/>
    </source>
</evidence>
<gene>
    <name evidence="14" type="ORF">CALMAC_LOCUS12178</name>
</gene>
<dbReference type="GO" id="GO:0003712">
    <property type="term" value="F:transcription coregulator activity"/>
    <property type="evidence" value="ECO:0007669"/>
    <property type="project" value="TreeGrafter"/>
</dbReference>
<dbReference type="InterPro" id="IPR036388">
    <property type="entry name" value="WH-like_DNA-bd_sf"/>
</dbReference>
<dbReference type="Gene3D" id="3.30.40.10">
    <property type="entry name" value="Zinc/RING finger domain, C3HC4 (zinc finger)"/>
    <property type="match status" value="1"/>
</dbReference>
<keyword evidence="6" id="KW-0863">Zinc-finger</keyword>
<dbReference type="Gene3D" id="3.30.60.60">
    <property type="entry name" value="N-acetyl transferase-like"/>
    <property type="match status" value="1"/>
</dbReference>
<dbReference type="Proteomes" id="UP000410492">
    <property type="component" value="Unassembled WGS sequence"/>
</dbReference>
<name>A0A653CVA1_CALMS</name>
<feature type="compositionally biased region" description="Basic residues" evidence="12">
    <location>
        <begin position="249"/>
        <end position="262"/>
    </location>
</feature>
<dbReference type="EC" id="2.3.1.48" evidence="3"/>
<protein>
    <recommendedName>
        <fullName evidence="3">histone acetyltransferase</fullName>
        <ecNumber evidence="3">2.3.1.48</ecNumber>
    </recommendedName>
</protein>
<dbReference type="Pfam" id="PF17772">
    <property type="entry name" value="zf-MYST"/>
    <property type="match status" value="1"/>
</dbReference>
<keyword evidence="4" id="KW-0808">Transferase</keyword>
<dbReference type="GO" id="GO:0003682">
    <property type="term" value="F:chromatin binding"/>
    <property type="evidence" value="ECO:0007669"/>
    <property type="project" value="TreeGrafter"/>
</dbReference>
<dbReference type="AlphaFoldDB" id="A0A653CVA1"/>
<proteinExistence type="inferred from homology"/>
<evidence type="ECO:0000256" key="6">
    <source>
        <dbReference type="ARBA" id="ARBA00022771"/>
    </source>
</evidence>
<evidence type="ECO:0000259" key="13">
    <source>
        <dbReference type="PROSITE" id="PS51726"/>
    </source>
</evidence>
<dbReference type="GO" id="GO:0010484">
    <property type="term" value="F:histone H3 acetyltransferase activity"/>
    <property type="evidence" value="ECO:0007669"/>
    <property type="project" value="TreeGrafter"/>
</dbReference>
<feature type="compositionally biased region" description="Low complexity" evidence="12">
    <location>
        <begin position="313"/>
        <end position="339"/>
    </location>
</feature>
<dbReference type="InterPro" id="IPR050603">
    <property type="entry name" value="MYST_HAT"/>
</dbReference>
<evidence type="ECO:0000256" key="1">
    <source>
        <dbReference type="ARBA" id="ARBA00004123"/>
    </source>
</evidence>
<feature type="active site" description="Proton donor/acceptor" evidence="11">
    <location>
        <position position="814"/>
    </location>
</feature>
<dbReference type="PANTHER" id="PTHR10615:SF217">
    <property type="entry name" value="HISTONE ACETYLTRANSFERASE"/>
    <property type="match status" value="1"/>
</dbReference>